<feature type="region of interest" description="Disordered" evidence="1">
    <location>
        <begin position="400"/>
        <end position="482"/>
    </location>
</feature>
<dbReference type="Pfam" id="PF02470">
    <property type="entry name" value="MlaD"/>
    <property type="match status" value="1"/>
</dbReference>
<name>A0A178M4I6_MYCIR</name>
<organism evidence="4 5">
    <name type="scientific">Mycolicibacterium iranicum</name>
    <name type="common">Mycobacterium iranicum</name>
    <dbReference type="NCBI Taxonomy" id="912594"/>
    <lineage>
        <taxon>Bacteria</taxon>
        <taxon>Bacillati</taxon>
        <taxon>Actinomycetota</taxon>
        <taxon>Actinomycetes</taxon>
        <taxon>Mycobacteriales</taxon>
        <taxon>Mycobacteriaceae</taxon>
        <taxon>Mycolicibacterium</taxon>
    </lineage>
</organism>
<feature type="compositionally biased region" description="Pro residues" evidence="1">
    <location>
        <begin position="436"/>
        <end position="461"/>
    </location>
</feature>
<dbReference type="AlphaFoldDB" id="A0A178M4I6"/>
<dbReference type="PANTHER" id="PTHR33371:SF4">
    <property type="entry name" value="INTERMEMBRANE PHOSPHOLIPID TRANSPORT SYSTEM BINDING PROTEIN MLAD"/>
    <property type="match status" value="1"/>
</dbReference>
<dbReference type="InterPro" id="IPR005693">
    <property type="entry name" value="Mce"/>
</dbReference>
<gene>
    <name evidence="4" type="ORF">A4X20_00880</name>
</gene>
<feature type="domain" description="Mammalian cell entry C-terminal" evidence="3">
    <location>
        <begin position="111"/>
        <end position="298"/>
    </location>
</feature>
<evidence type="ECO:0000313" key="4">
    <source>
        <dbReference type="EMBL" id="OAN42297.1"/>
    </source>
</evidence>
<sequence>MNRWMRVGVIAALLIGLIGGVSVVWPRASDYTVVGYFSSAAGLYPGDEVRIVGVPVGSIESISPQADAVKITMKIQHDVKLPVDARAVMMAPNLVSARFIQLTPAYRQGPAMTDGDSIELSRTAVPVEWDDVKTELTRLSQTLGPSAGQVQGPLSEFVNQAADTLDGNGDSFRQALRELSQTAGRLGDSSTDLFDTVKNLHILVDALSRSNEQIVQFSGHLASVSQVLADSSVGLDDTVGSLNQALSDVRGFLGEHNETLIGSVDRLTDLTSILTTQTDDVEQILHVLPNAMANFYNIYNPAQGTANGLLGLPEFANPVEFICGNFEAAGMPDYDKRAEICRQRMAPVLRRLAVNYPPIMAHGINTITAYKGQVIYDTPATEAKAQTYLPYLEWIPAEGRFPPRAGDEGDPSALLLPQNPAPGPPPPAQPYTLGPVIPPPSGPPPGPAPAAPPAPPVPGPLPAEAAVPGLQPALPQQPGGMP</sequence>
<dbReference type="InterPro" id="IPR052336">
    <property type="entry name" value="MlaD_Phospholipid_Transporter"/>
</dbReference>
<dbReference type="NCBIfam" id="TIGR00996">
    <property type="entry name" value="Mtu_fam_mce"/>
    <property type="match status" value="1"/>
</dbReference>
<feature type="compositionally biased region" description="Low complexity" evidence="1">
    <location>
        <begin position="462"/>
        <end position="482"/>
    </location>
</feature>
<dbReference type="RefSeq" id="WP_064279639.1">
    <property type="nucleotide sequence ID" value="NZ_LWCS01000001.1"/>
</dbReference>
<evidence type="ECO:0000256" key="1">
    <source>
        <dbReference type="SAM" id="MobiDB-lite"/>
    </source>
</evidence>
<dbReference type="GO" id="GO:0005576">
    <property type="term" value="C:extracellular region"/>
    <property type="evidence" value="ECO:0007669"/>
    <property type="project" value="TreeGrafter"/>
</dbReference>
<dbReference type="Proteomes" id="UP000078396">
    <property type="component" value="Unassembled WGS sequence"/>
</dbReference>
<evidence type="ECO:0000313" key="5">
    <source>
        <dbReference type="Proteomes" id="UP000078396"/>
    </source>
</evidence>
<dbReference type="OrthoDB" id="4516955at2"/>
<comment type="caution">
    <text evidence="4">The sequence shown here is derived from an EMBL/GenBank/DDBJ whole genome shotgun (WGS) entry which is preliminary data.</text>
</comment>
<evidence type="ECO:0000259" key="2">
    <source>
        <dbReference type="Pfam" id="PF02470"/>
    </source>
</evidence>
<dbReference type="InterPro" id="IPR024516">
    <property type="entry name" value="Mce_C"/>
</dbReference>
<dbReference type="Pfam" id="PF11887">
    <property type="entry name" value="Mce4_CUP1"/>
    <property type="match status" value="1"/>
</dbReference>
<evidence type="ECO:0000259" key="3">
    <source>
        <dbReference type="Pfam" id="PF11887"/>
    </source>
</evidence>
<feature type="compositionally biased region" description="Pro residues" evidence="1">
    <location>
        <begin position="419"/>
        <end position="429"/>
    </location>
</feature>
<accession>A0A178M4I6</accession>
<dbReference type="InterPro" id="IPR003399">
    <property type="entry name" value="Mce/MlaD"/>
</dbReference>
<feature type="domain" description="Mce/MlaD" evidence="2">
    <location>
        <begin position="31"/>
        <end position="104"/>
    </location>
</feature>
<proteinExistence type="predicted"/>
<dbReference type="PANTHER" id="PTHR33371">
    <property type="entry name" value="INTERMEMBRANE PHOSPHOLIPID TRANSPORT SYSTEM BINDING PROTEIN MLAD-RELATED"/>
    <property type="match status" value="1"/>
</dbReference>
<reference evidence="4 5" key="1">
    <citation type="submission" date="2016-04" db="EMBL/GenBank/DDBJ databases">
        <title>Draft Genome Sequences of Staphylococcus capitis Strain H36, S. capitis Strain H65, S. cohnii Strain H62, S. hominis Strain H69, Mycobacterium iranicum Strain H39, Plantibacter sp. Strain H53, Pseudomonas oryzihabitans Strain H72, and Microbacterium sp. Strain H83, isolated from residential settings.</title>
        <authorList>
            <person name="Lymperopoulou D."/>
            <person name="Adams R.I."/>
            <person name="Lindow S."/>
            <person name="Coil D.A."/>
            <person name="Jospin G."/>
            <person name="Eisen J.A."/>
        </authorList>
    </citation>
    <scope>NUCLEOTIDE SEQUENCE [LARGE SCALE GENOMIC DNA]</scope>
    <source>
        <strain evidence="4 5">H39</strain>
    </source>
</reference>
<dbReference type="EMBL" id="LWCS01000001">
    <property type="protein sequence ID" value="OAN42297.1"/>
    <property type="molecule type" value="Genomic_DNA"/>
</dbReference>
<protein>
    <submittedName>
        <fullName evidence="4">Mammalian cell entry protein</fullName>
    </submittedName>
</protein>